<comment type="similarity">
    <text evidence="2 10">Belongs to the peptidase S8 family.</text>
</comment>
<evidence type="ECO:0000256" key="5">
    <source>
        <dbReference type="ARBA" id="ARBA00022692"/>
    </source>
</evidence>
<evidence type="ECO:0000313" key="15">
    <source>
        <dbReference type="EMBL" id="WTS14886.1"/>
    </source>
</evidence>
<feature type="region of interest" description="Disordered" evidence="11">
    <location>
        <begin position="328"/>
        <end position="380"/>
    </location>
</feature>
<dbReference type="InterPro" id="IPR000209">
    <property type="entry name" value="Peptidase_S8/S53_dom"/>
</dbReference>
<keyword evidence="9 12" id="KW-0472">Membrane</keyword>
<dbReference type="InterPro" id="IPR023834">
    <property type="entry name" value="T7SS_pept_S8A_mycosin"/>
</dbReference>
<evidence type="ECO:0000256" key="12">
    <source>
        <dbReference type="SAM" id="Phobius"/>
    </source>
</evidence>
<dbReference type="Pfam" id="PF00082">
    <property type="entry name" value="Peptidase_S8"/>
    <property type="match status" value="1"/>
</dbReference>
<evidence type="ECO:0000256" key="3">
    <source>
        <dbReference type="ARBA" id="ARBA00022475"/>
    </source>
</evidence>
<dbReference type="InterPro" id="IPR015500">
    <property type="entry name" value="Peptidase_S8_subtilisin-rel"/>
</dbReference>
<feature type="active site" description="Charge relay system" evidence="10">
    <location>
        <position position="271"/>
    </location>
</feature>
<dbReference type="PANTHER" id="PTHR43806:SF11">
    <property type="entry name" value="CEREVISIN-RELATED"/>
    <property type="match status" value="1"/>
</dbReference>
<dbReference type="InterPro" id="IPR036852">
    <property type="entry name" value="Peptidase_S8/S53_dom_sf"/>
</dbReference>
<evidence type="ECO:0000256" key="9">
    <source>
        <dbReference type="ARBA" id="ARBA00023136"/>
    </source>
</evidence>
<dbReference type="PRINTS" id="PR00723">
    <property type="entry name" value="SUBTILISIN"/>
</dbReference>
<evidence type="ECO:0000256" key="1">
    <source>
        <dbReference type="ARBA" id="ARBA00004162"/>
    </source>
</evidence>
<comment type="subcellular location">
    <subcellularLocation>
        <location evidence="1">Cell membrane</location>
        <topology evidence="1">Single-pass membrane protein</topology>
    </subcellularLocation>
</comment>
<proteinExistence type="inferred from homology"/>
<dbReference type="InterPro" id="IPR050131">
    <property type="entry name" value="Peptidase_S8_subtilisin-like"/>
</dbReference>
<feature type="region of interest" description="Disordered" evidence="11">
    <location>
        <begin position="405"/>
        <end position="462"/>
    </location>
</feature>
<dbReference type="PANTHER" id="PTHR43806">
    <property type="entry name" value="PEPTIDASE S8"/>
    <property type="match status" value="1"/>
</dbReference>
<dbReference type="PROSITE" id="PS51892">
    <property type="entry name" value="SUBTILASE"/>
    <property type="match status" value="1"/>
</dbReference>
<evidence type="ECO:0000256" key="13">
    <source>
        <dbReference type="SAM" id="SignalP"/>
    </source>
</evidence>
<feature type="domain" description="Peptidase S8/S53" evidence="14">
    <location>
        <begin position="57"/>
        <end position="319"/>
    </location>
</feature>
<gene>
    <name evidence="15" type="primary">mycP</name>
    <name evidence="15" type="ORF">OHU69_29895</name>
</gene>
<evidence type="ECO:0000256" key="10">
    <source>
        <dbReference type="PROSITE-ProRule" id="PRU01240"/>
    </source>
</evidence>
<dbReference type="AlphaFoldDB" id="A0AAU1UBF5"/>
<evidence type="ECO:0000256" key="6">
    <source>
        <dbReference type="ARBA" id="ARBA00022801"/>
    </source>
</evidence>
<feature type="compositionally biased region" description="Low complexity" evidence="11">
    <location>
        <begin position="346"/>
        <end position="380"/>
    </location>
</feature>
<feature type="transmembrane region" description="Helical" evidence="12">
    <location>
        <begin position="382"/>
        <end position="403"/>
    </location>
</feature>
<keyword evidence="5 12" id="KW-0812">Transmembrane</keyword>
<feature type="compositionally biased region" description="Low complexity" evidence="11">
    <location>
        <begin position="411"/>
        <end position="433"/>
    </location>
</feature>
<keyword evidence="8 12" id="KW-1133">Transmembrane helix</keyword>
<name>A0AAU1UBF5_9ACTN</name>
<dbReference type="PROSITE" id="PS00136">
    <property type="entry name" value="SUBTILASE_ASP"/>
    <property type="match status" value="1"/>
</dbReference>
<feature type="signal peptide" evidence="13">
    <location>
        <begin position="1"/>
        <end position="33"/>
    </location>
</feature>
<keyword evidence="7 10" id="KW-0720">Serine protease</keyword>
<evidence type="ECO:0000256" key="11">
    <source>
        <dbReference type="SAM" id="MobiDB-lite"/>
    </source>
</evidence>
<organism evidence="15">
    <name type="scientific">Streptomyces sp. NBC_00119</name>
    <dbReference type="NCBI Taxonomy" id="2975659"/>
    <lineage>
        <taxon>Bacteria</taxon>
        <taxon>Bacillati</taxon>
        <taxon>Actinomycetota</taxon>
        <taxon>Actinomycetes</taxon>
        <taxon>Kitasatosporales</taxon>
        <taxon>Streptomycetaceae</taxon>
        <taxon>Streptomyces</taxon>
    </lineage>
</organism>
<feature type="active site" description="Charge relay system" evidence="10">
    <location>
        <position position="101"/>
    </location>
</feature>
<feature type="chain" id="PRO_5043973208" evidence="13">
    <location>
        <begin position="34"/>
        <end position="462"/>
    </location>
</feature>
<dbReference type="GO" id="GO:0006508">
    <property type="term" value="P:proteolysis"/>
    <property type="evidence" value="ECO:0007669"/>
    <property type="project" value="UniProtKB-KW"/>
</dbReference>
<dbReference type="EMBL" id="CP108195">
    <property type="protein sequence ID" value="WTS14886.1"/>
    <property type="molecule type" value="Genomic_DNA"/>
</dbReference>
<evidence type="ECO:0000256" key="4">
    <source>
        <dbReference type="ARBA" id="ARBA00022670"/>
    </source>
</evidence>
<keyword evidence="3" id="KW-1003">Cell membrane</keyword>
<evidence type="ECO:0000256" key="8">
    <source>
        <dbReference type="ARBA" id="ARBA00022989"/>
    </source>
</evidence>
<keyword evidence="4 10" id="KW-0645">Protease</keyword>
<evidence type="ECO:0000256" key="7">
    <source>
        <dbReference type="ARBA" id="ARBA00022825"/>
    </source>
</evidence>
<reference evidence="15" key="1">
    <citation type="submission" date="2022-10" db="EMBL/GenBank/DDBJ databases">
        <title>The complete genomes of actinobacterial strains from the NBC collection.</title>
        <authorList>
            <person name="Joergensen T.S."/>
            <person name="Alvarez Arevalo M."/>
            <person name="Sterndorff E.B."/>
            <person name="Faurdal D."/>
            <person name="Vuksanovic O."/>
            <person name="Mourched A.-S."/>
            <person name="Charusanti P."/>
            <person name="Shaw S."/>
            <person name="Blin K."/>
            <person name="Weber T."/>
        </authorList>
    </citation>
    <scope>NUCLEOTIDE SEQUENCE</scope>
    <source>
        <strain evidence="15">NBC_00119</strain>
    </source>
</reference>
<evidence type="ECO:0000259" key="14">
    <source>
        <dbReference type="Pfam" id="PF00082"/>
    </source>
</evidence>
<evidence type="ECO:0000256" key="2">
    <source>
        <dbReference type="ARBA" id="ARBA00011073"/>
    </source>
</evidence>
<dbReference type="SUPFAM" id="SSF52743">
    <property type="entry name" value="Subtilisin-like"/>
    <property type="match status" value="1"/>
</dbReference>
<sequence>MPTTSTRHRRRGAAAAAALGLLLVGTATTSAHAGSTRPQQWFLDAMQADSMWKTSTGKGVTVAVVDTGVDPSNPDLQGRIVQGEDLATDEAGDETTDRNGHGTGMAGLIAGTGAYGGGQGSFGLAPGTKIMPIRLPDVTKSANKWDSEAKFEDSVATAIHYAADHGARVVNISQAISGEPGDFPKITKAVDFALKKGVLIFAGTGNDGDKDNSLGFPAATPGVVGVGAIGKNLHRAAWSTHGAQVDMAAPGEDMLHACGGKTGLCKTDGTSDATAIASASAALIWSKHPNWTNNQVLRVMLNTIGGPTDGAKRNDGIGYGIVRPRIALKTPGNPGAADKYPLPDYPVAAPKSPSVAPSKGTNADKSAAAAAASNGDDSNTPLWTGIGVGAAVVITAGVALGVARSRKNRTAQQPPAYPQASPAPGLGQPRYQPYGPPQNHPVSHDPNSPYSSPKEPGPTTRG</sequence>
<dbReference type="GO" id="GO:0004252">
    <property type="term" value="F:serine-type endopeptidase activity"/>
    <property type="evidence" value="ECO:0007669"/>
    <property type="project" value="UniProtKB-UniRule"/>
</dbReference>
<protein>
    <submittedName>
        <fullName evidence="15">Type VII secretion-associated serine protease mycosin</fullName>
    </submittedName>
</protein>
<dbReference type="InterPro" id="IPR023827">
    <property type="entry name" value="Peptidase_S8_Asp-AS"/>
</dbReference>
<keyword evidence="6 10" id="KW-0378">Hydrolase</keyword>
<feature type="active site" description="Charge relay system" evidence="10">
    <location>
        <position position="66"/>
    </location>
</feature>
<dbReference type="GO" id="GO:0005886">
    <property type="term" value="C:plasma membrane"/>
    <property type="evidence" value="ECO:0007669"/>
    <property type="project" value="UniProtKB-SubCell"/>
</dbReference>
<dbReference type="Gene3D" id="3.40.50.200">
    <property type="entry name" value="Peptidase S8/S53 domain"/>
    <property type="match status" value="1"/>
</dbReference>
<keyword evidence="13" id="KW-0732">Signal</keyword>
<accession>A0AAU1UBF5</accession>
<dbReference type="NCBIfam" id="TIGR03921">
    <property type="entry name" value="T7SS_mycosin"/>
    <property type="match status" value="1"/>
</dbReference>